<evidence type="ECO:0000313" key="2">
    <source>
        <dbReference type="Proteomes" id="UP000009183"/>
    </source>
</evidence>
<reference evidence="2" key="1">
    <citation type="journal article" date="2007" name="Nature">
        <title>The grapevine genome sequence suggests ancestral hexaploidization in major angiosperm phyla.</title>
        <authorList>
            <consortium name="The French-Italian Public Consortium for Grapevine Genome Characterization."/>
            <person name="Jaillon O."/>
            <person name="Aury J.-M."/>
            <person name="Noel B."/>
            <person name="Policriti A."/>
            <person name="Clepet C."/>
            <person name="Casagrande A."/>
            <person name="Choisne N."/>
            <person name="Aubourg S."/>
            <person name="Vitulo N."/>
            <person name="Jubin C."/>
            <person name="Vezzi A."/>
            <person name="Legeai F."/>
            <person name="Hugueney P."/>
            <person name="Dasilva C."/>
            <person name="Horner D."/>
            <person name="Mica E."/>
            <person name="Jublot D."/>
            <person name="Poulain J."/>
            <person name="Bruyere C."/>
            <person name="Billault A."/>
            <person name="Segurens B."/>
            <person name="Gouyvenoux M."/>
            <person name="Ugarte E."/>
            <person name="Cattonaro F."/>
            <person name="Anthouard V."/>
            <person name="Vico V."/>
            <person name="Del Fabbro C."/>
            <person name="Alaux M."/>
            <person name="Di Gaspero G."/>
            <person name="Dumas V."/>
            <person name="Felice N."/>
            <person name="Paillard S."/>
            <person name="Juman I."/>
            <person name="Moroldo M."/>
            <person name="Scalabrin S."/>
            <person name="Canaguier A."/>
            <person name="Le Clainche I."/>
            <person name="Malacrida G."/>
            <person name="Durand E."/>
            <person name="Pesole G."/>
            <person name="Laucou V."/>
            <person name="Chatelet P."/>
            <person name="Merdinoglu D."/>
            <person name="Delledonne M."/>
            <person name="Pezzotti M."/>
            <person name="Lecharny A."/>
            <person name="Scarpelli C."/>
            <person name="Artiguenave F."/>
            <person name="Pe M.E."/>
            <person name="Valle G."/>
            <person name="Morgante M."/>
            <person name="Caboche M."/>
            <person name="Adam-Blondon A.-F."/>
            <person name="Weissenbach J."/>
            <person name="Quetier F."/>
            <person name="Wincker P."/>
        </authorList>
    </citation>
    <scope>NUCLEOTIDE SEQUENCE [LARGE SCALE GENOMIC DNA]</scope>
    <source>
        <strain evidence="2">cv. Pinot noir / PN40024</strain>
    </source>
</reference>
<sequence>MVGLMESCGINGERLDWGPMERVPKHLKMCEDTFPRPPIPKASHLPIPSFSLHLWIHASYPNIQGKMNEW</sequence>
<evidence type="ECO:0000313" key="1">
    <source>
        <dbReference type="EMBL" id="CBI16938.3"/>
    </source>
</evidence>
<protein>
    <submittedName>
        <fullName evidence="1">Uncharacterized protein</fullName>
    </submittedName>
</protein>
<accession>D7SMP0</accession>
<gene>
    <name evidence="1" type="ordered locus">VIT_14s0083g01070</name>
</gene>
<dbReference type="PaxDb" id="29760-VIT_14s0083g01070.t01"/>
<dbReference type="EMBL" id="FN594955">
    <property type="protein sequence ID" value="CBI16938.3"/>
    <property type="molecule type" value="Genomic_DNA"/>
</dbReference>
<proteinExistence type="predicted"/>
<dbReference type="HOGENOM" id="CLU_2763030_0_0_1"/>
<keyword evidence="2" id="KW-1185">Reference proteome</keyword>
<name>D7SMP0_VITVI</name>
<dbReference type="AlphaFoldDB" id="D7SMP0"/>
<organism evidence="1 2">
    <name type="scientific">Vitis vinifera</name>
    <name type="common">Grape</name>
    <dbReference type="NCBI Taxonomy" id="29760"/>
    <lineage>
        <taxon>Eukaryota</taxon>
        <taxon>Viridiplantae</taxon>
        <taxon>Streptophyta</taxon>
        <taxon>Embryophyta</taxon>
        <taxon>Tracheophyta</taxon>
        <taxon>Spermatophyta</taxon>
        <taxon>Magnoliopsida</taxon>
        <taxon>eudicotyledons</taxon>
        <taxon>Gunneridae</taxon>
        <taxon>Pentapetalae</taxon>
        <taxon>rosids</taxon>
        <taxon>Vitales</taxon>
        <taxon>Vitaceae</taxon>
        <taxon>Viteae</taxon>
        <taxon>Vitis</taxon>
    </lineage>
</organism>
<dbReference type="InParanoid" id="D7SMP0"/>
<dbReference type="Proteomes" id="UP000009183">
    <property type="component" value="Chromosome 14"/>
</dbReference>